<accession>A0A9W5UN31</accession>
<dbReference type="EMBL" id="BOPD01000009">
    <property type="protein sequence ID" value="GIJ32467.1"/>
    <property type="molecule type" value="Genomic_DNA"/>
</dbReference>
<dbReference type="InterPro" id="IPR023902">
    <property type="entry name" value="Sporulation_SdpA"/>
</dbReference>
<dbReference type="NCBIfam" id="TIGR04034">
    <property type="entry name" value="export_SdpA"/>
    <property type="match status" value="1"/>
</dbReference>
<sequence length="189" mass="20735">MADNRNQVVVPRRPVLWIGLLVGLVALFDLQTFLPGNALMLPGQRQAAPVFRALLPQGWAFFTKSPRSPDLSVHAIRPDGRLDDITTGAYAEPRYAFGLDRSARAQATELALVVSRIPGSVWQQCRQPTDACLVEAMSKPATPVRSGDDTPSVCGPVVIARTEPVPWAYRDLVAGEFRYTHVVRLEVSC</sequence>
<dbReference type="RefSeq" id="WP_093408455.1">
    <property type="nucleotide sequence ID" value="NZ_BOPD01000009.1"/>
</dbReference>
<dbReference type="Proteomes" id="UP000607311">
    <property type="component" value="Unassembled WGS sequence"/>
</dbReference>
<comment type="caution">
    <text evidence="2">The sequence shown here is derived from an EMBL/GenBank/DDBJ whole genome shotgun (WGS) entry which is preliminary data.</text>
</comment>
<dbReference type="Pfam" id="PF17418">
    <property type="entry name" value="SdpA"/>
    <property type="match status" value="1"/>
</dbReference>
<gene>
    <name evidence="2" type="primary">yitP</name>
    <name evidence="2" type="ORF">Vse01_16150</name>
</gene>
<dbReference type="AlphaFoldDB" id="A0A9W5UN31"/>
<reference evidence="2" key="1">
    <citation type="submission" date="2021-01" db="EMBL/GenBank/DDBJ databases">
        <title>Whole genome shotgun sequence of Verrucosispora sediminis NBRC 107745.</title>
        <authorList>
            <person name="Komaki H."/>
            <person name="Tamura T."/>
        </authorList>
    </citation>
    <scope>NUCLEOTIDE SEQUENCE</scope>
    <source>
        <strain evidence="2">NBRC 107745</strain>
    </source>
</reference>
<keyword evidence="1" id="KW-0812">Transmembrane</keyword>
<evidence type="ECO:0000313" key="2">
    <source>
        <dbReference type="EMBL" id="GIJ32467.1"/>
    </source>
</evidence>
<keyword evidence="1" id="KW-1133">Transmembrane helix</keyword>
<proteinExistence type="predicted"/>
<dbReference type="OrthoDB" id="799068at2"/>
<protein>
    <recommendedName>
        <fullName evidence="4">Antimicrobial peptide system protein, SdpA family</fullName>
    </recommendedName>
</protein>
<evidence type="ECO:0008006" key="4">
    <source>
        <dbReference type="Google" id="ProtNLM"/>
    </source>
</evidence>
<evidence type="ECO:0000313" key="3">
    <source>
        <dbReference type="Proteomes" id="UP000607311"/>
    </source>
</evidence>
<name>A0A9W5UN31_9ACTN</name>
<feature type="transmembrane region" description="Helical" evidence="1">
    <location>
        <begin position="15"/>
        <end position="34"/>
    </location>
</feature>
<organism evidence="2 3">
    <name type="scientific">Micromonospora sediminimaris</name>
    <dbReference type="NCBI Taxonomy" id="547162"/>
    <lineage>
        <taxon>Bacteria</taxon>
        <taxon>Bacillati</taxon>
        <taxon>Actinomycetota</taxon>
        <taxon>Actinomycetes</taxon>
        <taxon>Micromonosporales</taxon>
        <taxon>Micromonosporaceae</taxon>
        <taxon>Micromonospora</taxon>
    </lineage>
</organism>
<evidence type="ECO:0000256" key="1">
    <source>
        <dbReference type="SAM" id="Phobius"/>
    </source>
</evidence>
<keyword evidence="3" id="KW-1185">Reference proteome</keyword>
<keyword evidence="1" id="KW-0472">Membrane</keyword>